<organism evidence="2 3">
    <name type="scientific">Aliiglaciecola litoralis</name>
    <dbReference type="NCBI Taxonomy" id="582857"/>
    <lineage>
        <taxon>Bacteria</taxon>
        <taxon>Pseudomonadati</taxon>
        <taxon>Pseudomonadota</taxon>
        <taxon>Gammaproteobacteria</taxon>
        <taxon>Alteromonadales</taxon>
        <taxon>Alteromonadaceae</taxon>
        <taxon>Aliiglaciecola</taxon>
    </lineage>
</organism>
<evidence type="ECO:0000313" key="2">
    <source>
        <dbReference type="EMBL" id="GAA0856232.1"/>
    </source>
</evidence>
<name>A0ABP3WX03_9ALTE</name>
<dbReference type="Proteomes" id="UP001500359">
    <property type="component" value="Unassembled WGS sequence"/>
</dbReference>
<gene>
    <name evidence="2" type="ORF">GCM10009114_17370</name>
</gene>
<dbReference type="RefSeq" id="WP_343858817.1">
    <property type="nucleotide sequence ID" value="NZ_BAAAFD010000004.1"/>
</dbReference>
<feature type="domain" description="NodB homology" evidence="1">
    <location>
        <begin position="18"/>
        <end position="223"/>
    </location>
</feature>
<evidence type="ECO:0000259" key="1">
    <source>
        <dbReference type="PROSITE" id="PS51677"/>
    </source>
</evidence>
<dbReference type="Gene3D" id="3.20.20.370">
    <property type="entry name" value="Glycoside hydrolase/deacetylase"/>
    <property type="match status" value="1"/>
</dbReference>
<evidence type="ECO:0000313" key="3">
    <source>
        <dbReference type="Proteomes" id="UP001500359"/>
    </source>
</evidence>
<dbReference type="InterPro" id="IPR011330">
    <property type="entry name" value="Glyco_hydro/deAcase_b/a-brl"/>
</dbReference>
<accession>A0ABP3WX03</accession>
<dbReference type="PANTHER" id="PTHR47561:SF1">
    <property type="entry name" value="POLYSACCHARIDE DEACETYLASE FAMILY PROTEIN (AFU_ORTHOLOGUE AFUA_6G05030)"/>
    <property type="match status" value="1"/>
</dbReference>
<dbReference type="SUPFAM" id="SSF88713">
    <property type="entry name" value="Glycoside hydrolase/deacetylase"/>
    <property type="match status" value="1"/>
</dbReference>
<keyword evidence="3" id="KW-1185">Reference proteome</keyword>
<sequence length="316" mass="35701">MRTGTVSLDLDNLWCYQRSFGVPDWRNYRSFLDIALPRVMQFLEQRQLQITFFVVGKDTENANTRALLNELVKAGHEIANHSYHHKEDFHQNNEAQIAHELEQAHHAISEATGQTPVGFRGPAFGISDALLNSLQQLEYQYDASTFPSSLGALARRYQQSRTQQSDGDKQIAKDKFGTLPNAWLKLSPHYLTATTPPLLEIPVTTSALLRFPCHGTYLNFVADRSPWVALSYFKMVLLGYKLFSVTPSFLLHATDFIGADDGFDLEYLPGMKRSSKDKIEFMHAVFDCLQKDYSLSGLAQFTTEFAKSNPTSMDAS</sequence>
<dbReference type="EMBL" id="BAAAFD010000004">
    <property type="protein sequence ID" value="GAA0856232.1"/>
    <property type="molecule type" value="Genomic_DNA"/>
</dbReference>
<dbReference type="PANTHER" id="PTHR47561">
    <property type="entry name" value="POLYSACCHARIDE DEACETYLASE FAMILY PROTEIN (AFU_ORTHOLOGUE AFUA_6G05030)"/>
    <property type="match status" value="1"/>
</dbReference>
<protein>
    <submittedName>
        <fullName evidence="2">Polysaccharide deacetylase family protein</fullName>
    </submittedName>
</protein>
<comment type="caution">
    <text evidence="2">The sequence shown here is derived from an EMBL/GenBank/DDBJ whole genome shotgun (WGS) entry which is preliminary data.</text>
</comment>
<dbReference type="PROSITE" id="PS51677">
    <property type="entry name" value="NODB"/>
    <property type="match status" value="1"/>
</dbReference>
<dbReference type="InterPro" id="IPR002509">
    <property type="entry name" value="NODB_dom"/>
</dbReference>
<dbReference type="Pfam" id="PF01522">
    <property type="entry name" value="Polysacc_deac_1"/>
    <property type="match status" value="1"/>
</dbReference>
<reference evidence="3" key="1">
    <citation type="journal article" date="2019" name="Int. J. Syst. Evol. Microbiol.">
        <title>The Global Catalogue of Microorganisms (GCM) 10K type strain sequencing project: providing services to taxonomists for standard genome sequencing and annotation.</title>
        <authorList>
            <consortium name="The Broad Institute Genomics Platform"/>
            <consortium name="The Broad Institute Genome Sequencing Center for Infectious Disease"/>
            <person name="Wu L."/>
            <person name="Ma J."/>
        </authorList>
    </citation>
    <scope>NUCLEOTIDE SEQUENCE [LARGE SCALE GENOMIC DNA]</scope>
    <source>
        <strain evidence="3">JCM 15896</strain>
    </source>
</reference>
<proteinExistence type="predicted"/>